<protein>
    <submittedName>
        <fullName evidence="7">Monooxygenase, FAD-binding</fullName>
    </submittedName>
</protein>
<keyword evidence="8" id="KW-1185">Reference proteome</keyword>
<dbReference type="InterPro" id="IPR036188">
    <property type="entry name" value="FAD/NAD-bd_sf"/>
</dbReference>
<keyword evidence="4" id="KW-0560">Oxidoreductase</keyword>
<evidence type="ECO:0000256" key="5">
    <source>
        <dbReference type="ARBA" id="ARBA00023033"/>
    </source>
</evidence>
<dbReference type="SUPFAM" id="SSF51905">
    <property type="entry name" value="FAD/NAD(P)-binding domain"/>
    <property type="match status" value="1"/>
</dbReference>
<reference evidence="8" key="1">
    <citation type="submission" date="2006-02" db="EMBL/GenBank/DDBJ databases">
        <title>Complete sequence of chromosome of Rhodoferax ferrireducens DSM 15236.</title>
        <authorList>
            <person name="Copeland A."/>
            <person name="Lucas S."/>
            <person name="Lapidus A."/>
            <person name="Barry K."/>
            <person name="Detter J.C."/>
            <person name="Glavina del Rio T."/>
            <person name="Hammon N."/>
            <person name="Israni S."/>
            <person name="Pitluck S."/>
            <person name="Brettin T."/>
            <person name="Bruce D."/>
            <person name="Han C."/>
            <person name="Tapia R."/>
            <person name="Gilna P."/>
            <person name="Kiss H."/>
            <person name="Schmutz J."/>
            <person name="Larimer F."/>
            <person name="Land M."/>
            <person name="Kyrpides N."/>
            <person name="Ivanova N."/>
            <person name="Richardson P."/>
        </authorList>
    </citation>
    <scope>NUCLEOTIDE SEQUENCE [LARGE SCALE GENOMIC DNA]</scope>
    <source>
        <strain evidence="8">ATCC BAA-621 / DSM 15236 / T118</strain>
    </source>
</reference>
<proteinExistence type="predicted"/>
<evidence type="ECO:0000256" key="1">
    <source>
        <dbReference type="ARBA" id="ARBA00001974"/>
    </source>
</evidence>
<dbReference type="eggNOG" id="COG0654">
    <property type="taxonomic scope" value="Bacteria"/>
</dbReference>
<dbReference type="PANTHER" id="PTHR13789">
    <property type="entry name" value="MONOOXYGENASE"/>
    <property type="match status" value="1"/>
</dbReference>
<dbReference type="Proteomes" id="UP000008332">
    <property type="component" value="Chromosome"/>
</dbReference>
<sequence length="401" mass="43068">MTEKALIVGGGIGGLAAALACVRAGVEVDLFERAAEFSEVGAGIQLGPNVTAVLHVWGLKDVLASVAAFPERLQVRSASSGAELGVLALGSVAQARYGFPYATIHRADLHALLLTALQSQTGVRLYAGSAAAGFAQHDDGVTLQMADGREAHGELLVGADGLWSAVRQQLLHDGKPLATGHLAYRALVPQSSLPERMRSQQVTAWLGPRLHVVQYPVRRGDWLNVVAIVQGRMVGEVESWDHSANAAELQRLMAATCAPLQGLIHAIEQWRLWPLSIRLPMRGAHEQAQGRVALLGDAAHPMLPYLAQGAGMALEDAAELGRVLTRDGATRPVARSRDLPALLNQYAQRRWQRNARVQARAIRNGKIFHATGPMRWGRDAAMKLLGESLLDLPWLYGGSSL</sequence>
<organism evidence="7 8">
    <name type="scientific">Albidiferax ferrireducens (strain ATCC BAA-621 / DSM 15236 / T118)</name>
    <name type="common">Rhodoferax ferrireducens</name>
    <dbReference type="NCBI Taxonomy" id="338969"/>
    <lineage>
        <taxon>Bacteria</taxon>
        <taxon>Pseudomonadati</taxon>
        <taxon>Pseudomonadota</taxon>
        <taxon>Betaproteobacteria</taxon>
        <taxon>Burkholderiales</taxon>
        <taxon>Comamonadaceae</taxon>
        <taxon>Rhodoferax</taxon>
    </lineage>
</organism>
<dbReference type="KEGG" id="rfr:Rfer_3311"/>
<feature type="domain" description="FAD-binding" evidence="6">
    <location>
        <begin position="4"/>
        <end position="358"/>
    </location>
</feature>
<evidence type="ECO:0000256" key="4">
    <source>
        <dbReference type="ARBA" id="ARBA00023002"/>
    </source>
</evidence>
<keyword evidence="5 7" id="KW-0503">Monooxygenase</keyword>
<name>Q21T83_ALBFT</name>
<dbReference type="Gene3D" id="3.50.50.60">
    <property type="entry name" value="FAD/NAD(P)-binding domain"/>
    <property type="match status" value="1"/>
</dbReference>
<gene>
    <name evidence="7" type="ordered locus">Rfer_3311</name>
</gene>
<evidence type="ECO:0000256" key="2">
    <source>
        <dbReference type="ARBA" id="ARBA00022630"/>
    </source>
</evidence>
<dbReference type="PANTHER" id="PTHR13789:SF318">
    <property type="entry name" value="GERANYLGERANYL DIPHOSPHATE REDUCTASE"/>
    <property type="match status" value="1"/>
</dbReference>
<evidence type="ECO:0000313" key="7">
    <source>
        <dbReference type="EMBL" id="ABD71020.1"/>
    </source>
</evidence>
<evidence type="ECO:0000313" key="8">
    <source>
        <dbReference type="Proteomes" id="UP000008332"/>
    </source>
</evidence>
<dbReference type="HOGENOM" id="CLU_009665_19_3_4"/>
<keyword evidence="2" id="KW-0285">Flavoprotein</keyword>
<comment type="cofactor">
    <cofactor evidence="1">
        <name>FAD</name>
        <dbReference type="ChEBI" id="CHEBI:57692"/>
    </cofactor>
</comment>
<dbReference type="GO" id="GO:0004497">
    <property type="term" value="F:monooxygenase activity"/>
    <property type="evidence" value="ECO:0007669"/>
    <property type="project" value="UniProtKB-KW"/>
</dbReference>
<dbReference type="PRINTS" id="PR00420">
    <property type="entry name" value="RNGMNOXGNASE"/>
</dbReference>
<dbReference type="SUPFAM" id="SSF54373">
    <property type="entry name" value="FAD-linked reductases, C-terminal domain"/>
    <property type="match status" value="1"/>
</dbReference>
<evidence type="ECO:0000259" key="6">
    <source>
        <dbReference type="Pfam" id="PF01494"/>
    </source>
</evidence>
<dbReference type="GO" id="GO:0071949">
    <property type="term" value="F:FAD binding"/>
    <property type="evidence" value="ECO:0007669"/>
    <property type="project" value="InterPro"/>
</dbReference>
<dbReference type="STRING" id="338969.Rfer_3311"/>
<accession>Q21T83</accession>
<dbReference type="RefSeq" id="WP_011465583.1">
    <property type="nucleotide sequence ID" value="NC_007908.1"/>
</dbReference>
<dbReference type="AlphaFoldDB" id="Q21T83"/>
<dbReference type="Pfam" id="PF01494">
    <property type="entry name" value="FAD_binding_3"/>
    <property type="match status" value="1"/>
</dbReference>
<dbReference type="InterPro" id="IPR002938">
    <property type="entry name" value="FAD-bd"/>
</dbReference>
<dbReference type="PROSITE" id="PS51257">
    <property type="entry name" value="PROKAR_LIPOPROTEIN"/>
    <property type="match status" value="1"/>
</dbReference>
<dbReference type="EMBL" id="CP000267">
    <property type="protein sequence ID" value="ABD71020.1"/>
    <property type="molecule type" value="Genomic_DNA"/>
</dbReference>
<dbReference type="InterPro" id="IPR050493">
    <property type="entry name" value="FAD-dep_Monooxygenase_BioMet"/>
</dbReference>
<evidence type="ECO:0000256" key="3">
    <source>
        <dbReference type="ARBA" id="ARBA00022827"/>
    </source>
</evidence>
<keyword evidence="3" id="KW-0274">FAD</keyword>
<dbReference type="OrthoDB" id="9782160at2"/>